<dbReference type="EMBL" id="ML993644">
    <property type="protein sequence ID" value="KAF2158988.1"/>
    <property type="molecule type" value="Genomic_DNA"/>
</dbReference>
<evidence type="ECO:0000313" key="6">
    <source>
        <dbReference type="Proteomes" id="UP000799537"/>
    </source>
</evidence>
<evidence type="ECO:0000259" key="4">
    <source>
        <dbReference type="Pfam" id="PF00891"/>
    </source>
</evidence>
<keyword evidence="2" id="KW-0808">Transferase</keyword>
<evidence type="ECO:0000256" key="1">
    <source>
        <dbReference type="ARBA" id="ARBA00022603"/>
    </source>
</evidence>
<keyword evidence="1" id="KW-0489">Methyltransferase</keyword>
<keyword evidence="3" id="KW-0949">S-adenosyl-L-methionine</keyword>
<dbReference type="Pfam" id="PF00891">
    <property type="entry name" value="Methyltransf_2"/>
    <property type="match status" value="1"/>
</dbReference>
<keyword evidence="6" id="KW-1185">Reference proteome</keyword>
<dbReference type="InterPro" id="IPR036390">
    <property type="entry name" value="WH_DNA-bd_sf"/>
</dbReference>
<dbReference type="InterPro" id="IPR001077">
    <property type="entry name" value="COMT_C"/>
</dbReference>
<dbReference type="SUPFAM" id="SSF53335">
    <property type="entry name" value="S-adenosyl-L-methionine-dependent methyltransferases"/>
    <property type="match status" value="1"/>
</dbReference>
<dbReference type="OrthoDB" id="2410195at2759"/>
<evidence type="ECO:0000256" key="3">
    <source>
        <dbReference type="ARBA" id="ARBA00022691"/>
    </source>
</evidence>
<evidence type="ECO:0000256" key="2">
    <source>
        <dbReference type="ARBA" id="ARBA00022679"/>
    </source>
</evidence>
<dbReference type="GO" id="GO:0008171">
    <property type="term" value="F:O-methyltransferase activity"/>
    <property type="evidence" value="ECO:0007669"/>
    <property type="project" value="InterPro"/>
</dbReference>
<dbReference type="Proteomes" id="UP000799537">
    <property type="component" value="Unassembled WGS sequence"/>
</dbReference>
<feature type="domain" description="O-methyltransferase C-terminal" evidence="4">
    <location>
        <begin position="205"/>
        <end position="399"/>
    </location>
</feature>
<accession>A0A6A6BY43</accession>
<dbReference type="InterPro" id="IPR029063">
    <property type="entry name" value="SAM-dependent_MTases_sf"/>
</dbReference>
<dbReference type="GO" id="GO:0032259">
    <property type="term" value="P:methylation"/>
    <property type="evidence" value="ECO:0007669"/>
    <property type="project" value="UniProtKB-KW"/>
</dbReference>
<dbReference type="Gene3D" id="3.40.50.150">
    <property type="entry name" value="Vaccinia Virus protein VP39"/>
    <property type="match status" value="1"/>
</dbReference>
<dbReference type="RefSeq" id="XP_033659877.1">
    <property type="nucleotide sequence ID" value="XM_033810848.1"/>
</dbReference>
<reference evidence="5" key="1">
    <citation type="journal article" date="2020" name="Stud. Mycol.">
        <title>101 Dothideomycetes genomes: a test case for predicting lifestyles and emergence of pathogens.</title>
        <authorList>
            <person name="Haridas S."/>
            <person name="Albert R."/>
            <person name="Binder M."/>
            <person name="Bloem J."/>
            <person name="Labutti K."/>
            <person name="Salamov A."/>
            <person name="Andreopoulos B."/>
            <person name="Baker S."/>
            <person name="Barry K."/>
            <person name="Bills G."/>
            <person name="Bluhm B."/>
            <person name="Cannon C."/>
            <person name="Castanera R."/>
            <person name="Culley D."/>
            <person name="Daum C."/>
            <person name="Ezra D."/>
            <person name="Gonzalez J."/>
            <person name="Henrissat B."/>
            <person name="Kuo A."/>
            <person name="Liang C."/>
            <person name="Lipzen A."/>
            <person name="Lutzoni F."/>
            <person name="Magnuson J."/>
            <person name="Mondo S."/>
            <person name="Nolan M."/>
            <person name="Ohm R."/>
            <person name="Pangilinan J."/>
            <person name="Park H.-J."/>
            <person name="Ramirez L."/>
            <person name="Alfaro M."/>
            <person name="Sun H."/>
            <person name="Tritt A."/>
            <person name="Yoshinaga Y."/>
            <person name="Zwiers L.-H."/>
            <person name="Turgeon B."/>
            <person name="Goodwin S."/>
            <person name="Spatafora J."/>
            <person name="Crous P."/>
            <person name="Grigoriev I."/>
        </authorList>
    </citation>
    <scope>NUCLEOTIDE SEQUENCE</scope>
    <source>
        <strain evidence="5">ATCC 36951</strain>
    </source>
</reference>
<dbReference type="CDD" id="cd02440">
    <property type="entry name" value="AdoMet_MTases"/>
    <property type="match status" value="1"/>
</dbReference>
<dbReference type="Gene3D" id="1.10.10.10">
    <property type="entry name" value="Winged helix-like DNA-binding domain superfamily/Winged helix DNA-binding domain"/>
    <property type="match status" value="1"/>
</dbReference>
<dbReference type="AlphaFoldDB" id="A0A6A6BY43"/>
<dbReference type="GeneID" id="54564120"/>
<dbReference type="SUPFAM" id="SSF46785">
    <property type="entry name" value="Winged helix' DNA-binding domain"/>
    <property type="match status" value="1"/>
</dbReference>
<protein>
    <recommendedName>
        <fullName evidence="4">O-methyltransferase C-terminal domain-containing protein</fullName>
    </recommendedName>
</protein>
<gene>
    <name evidence="5" type="ORF">M409DRAFT_38028</name>
</gene>
<dbReference type="PANTHER" id="PTHR43712">
    <property type="entry name" value="PUTATIVE (AFU_ORTHOLOGUE AFUA_4G14580)-RELATED"/>
    <property type="match status" value="1"/>
</dbReference>
<dbReference type="PROSITE" id="PS51683">
    <property type="entry name" value="SAM_OMT_II"/>
    <property type="match status" value="1"/>
</dbReference>
<proteinExistence type="predicted"/>
<sequence>MSHSAEIESLAAELHRNAIAISLYCEQSNIPHKSLKSVTPATLIPDDAPASLQAAKERIKEAALRLTQLASDPREFLNSFQVEYQQLACLRWLCHFKIPEQVPLSTSMSYEAVAAATKVPVRQLKSAARMAITRNFLQEPEPGQLAHSSISAAFVNVPSFNDWAVFMASTSAMVATNLVEATQKYGETKSKCETAYNVWQHTDLPFFDHLQLDQERTRQFASYMKNVTSAKGTSIEHLLTGYDWDSLGNATVIDLGGSNGHASIALARHFPNLQFIVQDLAETIEKSRPNMDSFDLKDRITYEGHNFFTPEPRQNVDAFLLRMIIHDWPDAESIEILRNIAGSLKPGGRIIIMDTVLPAPGSGPRSVEAALRVRDLAMLETHNSKERELEEWEALLKAADSRLQLRSTHQPSGSMMSVLEVVRDDSVSTNGHS</sequence>
<dbReference type="PANTHER" id="PTHR43712:SF19">
    <property type="entry name" value="DUAL O-METHYLTRANSFERASE_FAD-DEPENDENT MONOOXYGENASE ELCB"/>
    <property type="match status" value="1"/>
</dbReference>
<evidence type="ECO:0000313" key="5">
    <source>
        <dbReference type="EMBL" id="KAF2158988.1"/>
    </source>
</evidence>
<dbReference type="InterPro" id="IPR036388">
    <property type="entry name" value="WH-like_DNA-bd_sf"/>
</dbReference>
<name>A0A6A6BY43_ZASCE</name>
<organism evidence="5 6">
    <name type="scientific">Zasmidium cellare ATCC 36951</name>
    <dbReference type="NCBI Taxonomy" id="1080233"/>
    <lineage>
        <taxon>Eukaryota</taxon>
        <taxon>Fungi</taxon>
        <taxon>Dikarya</taxon>
        <taxon>Ascomycota</taxon>
        <taxon>Pezizomycotina</taxon>
        <taxon>Dothideomycetes</taxon>
        <taxon>Dothideomycetidae</taxon>
        <taxon>Mycosphaerellales</taxon>
        <taxon>Mycosphaerellaceae</taxon>
        <taxon>Zasmidium</taxon>
    </lineage>
</organism>
<dbReference type="InterPro" id="IPR016461">
    <property type="entry name" value="COMT-like"/>
</dbReference>